<reference evidence="1" key="1">
    <citation type="submission" date="2020-11" db="EMBL/GenBank/DDBJ databases">
        <authorList>
            <person name="Tran Van P."/>
        </authorList>
    </citation>
    <scope>NUCLEOTIDE SEQUENCE</scope>
</reference>
<gene>
    <name evidence="1" type="ORF">TDIB3V08_LOCUS9602</name>
</gene>
<evidence type="ECO:0000313" key="1">
    <source>
        <dbReference type="EMBL" id="CAD7203431.1"/>
    </source>
</evidence>
<sequence>MRQQPSSSSSYDCSSSTISASLRFVNFSPDLVSRCYVADDLAALRSEHSLEMYYRVYRVAKVTNKLLIATKSP</sequence>
<dbReference type="AlphaFoldDB" id="A0A7R8ZBA1"/>
<organism evidence="1">
    <name type="scientific">Timema douglasi</name>
    <name type="common">Walking stick</name>
    <dbReference type="NCBI Taxonomy" id="61478"/>
    <lineage>
        <taxon>Eukaryota</taxon>
        <taxon>Metazoa</taxon>
        <taxon>Ecdysozoa</taxon>
        <taxon>Arthropoda</taxon>
        <taxon>Hexapoda</taxon>
        <taxon>Insecta</taxon>
        <taxon>Pterygota</taxon>
        <taxon>Neoptera</taxon>
        <taxon>Polyneoptera</taxon>
        <taxon>Phasmatodea</taxon>
        <taxon>Timematodea</taxon>
        <taxon>Timematoidea</taxon>
        <taxon>Timematidae</taxon>
        <taxon>Timema</taxon>
    </lineage>
</organism>
<protein>
    <submittedName>
        <fullName evidence="1">Uncharacterized protein</fullName>
    </submittedName>
</protein>
<name>A0A7R8ZBA1_TIMDO</name>
<proteinExistence type="predicted"/>
<accession>A0A7R8ZBA1</accession>
<dbReference type="EMBL" id="OA570609">
    <property type="protein sequence ID" value="CAD7203431.1"/>
    <property type="molecule type" value="Genomic_DNA"/>
</dbReference>